<comment type="cofactor">
    <cofactor evidence="1 5">
        <name>Mg(2+)</name>
        <dbReference type="ChEBI" id="CHEBI:18420"/>
    </cofactor>
</comment>
<feature type="binding site" evidence="5">
    <location>
        <position position="278"/>
    </location>
    <ligand>
        <name>Mg(2+)</name>
        <dbReference type="ChEBI" id="CHEBI:18420"/>
        <label>1</label>
    </ligand>
</feature>
<dbReference type="Gene3D" id="3.10.490.10">
    <property type="entry name" value="Gamma-glutamyl cyclotransferase-like"/>
    <property type="match status" value="1"/>
</dbReference>
<dbReference type="InterPro" id="IPR036568">
    <property type="entry name" value="GGCT-like_sf"/>
</dbReference>
<organism evidence="8 9">
    <name type="scientific">Thalassococcus halodurans</name>
    <dbReference type="NCBI Taxonomy" id="373675"/>
    <lineage>
        <taxon>Bacteria</taxon>
        <taxon>Pseudomonadati</taxon>
        <taxon>Pseudomonadota</taxon>
        <taxon>Alphaproteobacteria</taxon>
        <taxon>Rhodobacterales</taxon>
        <taxon>Roseobacteraceae</taxon>
        <taxon>Thalassococcus</taxon>
    </lineage>
</organism>
<dbReference type="InterPro" id="IPR000086">
    <property type="entry name" value="NUDIX_hydrolase_dom"/>
</dbReference>
<dbReference type="InterPro" id="IPR009288">
    <property type="entry name" value="AIG2-like_dom"/>
</dbReference>
<name>A0A1H5XGY7_9RHOB</name>
<dbReference type="GO" id="GO:0016740">
    <property type="term" value="F:transferase activity"/>
    <property type="evidence" value="ECO:0007669"/>
    <property type="project" value="UniProtKB-KW"/>
</dbReference>
<evidence type="ECO:0000256" key="1">
    <source>
        <dbReference type="ARBA" id="ARBA00001946"/>
    </source>
</evidence>
<protein>
    <recommendedName>
        <fullName evidence="4">Putative gamma-glutamylcyclotransferase</fullName>
    </recommendedName>
</protein>
<dbReference type="Proteomes" id="UP000236752">
    <property type="component" value="Unassembled WGS sequence"/>
</dbReference>
<dbReference type="InterPro" id="IPR004385">
    <property type="entry name" value="NDP_pyrophosphatase"/>
</dbReference>
<dbReference type="SUPFAM" id="SSF55811">
    <property type="entry name" value="Nudix"/>
    <property type="match status" value="1"/>
</dbReference>
<evidence type="ECO:0000256" key="3">
    <source>
        <dbReference type="ARBA" id="ARBA00022801"/>
    </source>
</evidence>
<accession>A0A1H5XGY7</accession>
<proteinExistence type="predicted"/>
<evidence type="ECO:0000313" key="8">
    <source>
        <dbReference type="EMBL" id="SEG10466.1"/>
    </source>
</evidence>
<dbReference type="Gene3D" id="3.90.79.10">
    <property type="entry name" value="Nucleoside Triphosphate Pyrophosphohydrolase"/>
    <property type="match status" value="1"/>
</dbReference>
<dbReference type="Pfam" id="PF00293">
    <property type="entry name" value="NUDIX"/>
    <property type="match status" value="1"/>
</dbReference>
<dbReference type="Pfam" id="PF06094">
    <property type="entry name" value="GGACT"/>
    <property type="match status" value="1"/>
</dbReference>
<evidence type="ECO:0000313" key="9">
    <source>
        <dbReference type="Proteomes" id="UP000236752"/>
    </source>
</evidence>
<feature type="domain" description="Nudix hydrolase" evidence="7">
    <location>
        <begin position="220"/>
        <end position="360"/>
    </location>
</feature>
<dbReference type="GO" id="GO:0046872">
    <property type="term" value="F:metal ion binding"/>
    <property type="evidence" value="ECO:0007669"/>
    <property type="project" value="UniProtKB-KW"/>
</dbReference>
<sequence>MPSSLFFYGTLCHLPLLAQVLGRSIEDLDAKPAILPGYASYLVKDADFPVLVADSTAFADGIWVRDLSAQDIARLDFYEGGFGYRLETVVITVDERAETAQVYFADQTYDLECSWRLDDWAAKWGEITVIAAGEVMDHFGKTDPETIRPWRPFFADRAWASILARDTGPQTLRTRMGKGDIPLFRRRGGYDGFFRLQEIEIQYPRFSGGMSDVLQRAAFVAYDAALILPYDPKTDRVLLIEQLRYGPLARGDDAPWVLEPVAGLVDAGEAPVDTAMREALEETGLSISRVEVMPKAYASPGYSTEFFHCFVGLLDLPEKPSLLGGLLSENEDIKSHIVSFDHAMSLIETGEINAVPLIMMLYWLDRERDRLRRSA</sequence>
<feature type="binding site" evidence="5">
    <location>
        <position position="282"/>
    </location>
    <ligand>
        <name>Mg(2+)</name>
        <dbReference type="ChEBI" id="CHEBI:18420"/>
        <label>1</label>
    </ligand>
</feature>
<dbReference type="CDD" id="cd06661">
    <property type="entry name" value="GGCT_like"/>
    <property type="match status" value="1"/>
</dbReference>
<feature type="binding site" evidence="5">
    <location>
        <position position="331"/>
    </location>
    <ligand>
        <name>Mg(2+)</name>
        <dbReference type="ChEBI" id="CHEBI:18420"/>
        <label>1</label>
    </ligand>
</feature>
<dbReference type="EMBL" id="FNUZ01000002">
    <property type="protein sequence ID" value="SEG10466.1"/>
    <property type="molecule type" value="Genomic_DNA"/>
</dbReference>
<reference evidence="8 9" key="1">
    <citation type="submission" date="2016-10" db="EMBL/GenBank/DDBJ databases">
        <authorList>
            <person name="de Groot N.N."/>
        </authorList>
    </citation>
    <scope>NUCLEOTIDE SEQUENCE [LARGE SCALE GENOMIC DNA]</scope>
    <source>
        <strain evidence="8 9">DSM 26915</strain>
    </source>
</reference>
<keyword evidence="5" id="KW-0479">Metal-binding</keyword>
<dbReference type="GO" id="GO:0016818">
    <property type="term" value="F:hydrolase activity, acting on acid anhydrides, in phosphorus-containing anhydrides"/>
    <property type="evidence" value="ECO:0007669"/>
    <property type="project" value="InterPro"/>
</dbReference>
<evidence type="ECO:0000256" key="6">
    <source>
        <dbReference type="PIRSR" id="PIRSR604385-3"/>
    </source>
</evidence>
<dbReference type="OrthoDB" id="5292471at2"/>
<evidence type="ECO:0000256" key="2">
    <source>
        <dbReference type="ARBA" id="ARBA00022679"/>
    </source>
</evidence>
<keyword evidence="9" id="KW-1185">Reference proteome</keyword>
<keyword evidence="2" id="KW-0808">Transferase</keyword>
<feature type="binding site" evidence="5">
    <location>
        <position position="262"/>
    </location>
    <ligand>
        <name>Mg(2+)</name>
        <dbReference type="ChEBI" id="CHEBI:18420"/>
        <label>1</label>
    </ligand>
</feature>
<dbReference type="PROSITE" id="PS00893">
    <property type="entry name" value="NUDIX_BOX"/>
    <property type="match status" value="1"/>
</dbReference>
<dbReference type="RefSeq" id="WP_103910143.1">
    <property type="nucleotide sequence ID" value="NZ_FNUZ01000002.1"/>
</dbReference>
<dbReference type="PANTHER" id="PTHR31544:SF2">
    <property type="entry name" value="AIG2-LIKE PROTEIN D"/>
    <property type="match status" value="1"/>
</dbReference>
<dbReference type="InterPro" id="IPR020084">
    <property type="entry name" value="NUDIX_hydrolase_CS"/>
</dbReference>
<dbReference type="AlphaFoldDB" id="A0A1H5XGY7"/>
<keyword evidence="3" id="KW-0378">Hydrolase</keyword>
<dbReference type="PROSITE" id="PS51462">
    <property type="entry name" value="NUDIX"/>
    <property type="match status" value="1"/>
</dbReference>
<dbReference type="NCBIfam" id="TIGR00052">
    <property type="entry name" value="nudix-type nucleoside diphosphatase, YffH/AdpP family"/>
    <property type="match status" value="1"/>
</dbReference>
<evidence type="ECO:0000259" key="7">
    <source>
        <dbReference type="PROSITE" id="PS51462"/>
    </source>
</evidence>
<evidence type="ECO:0000256" key="4">
    <source>
        <dbReference type="ARBA" id="ARBA00030602"/>
    </source>
</evidence>
<dbReference type="InterPro" id="IPR015797">
    <property type="entry name" value="NUDIX_hydrolase-like_dom_sf"/>
</dbReference>
<dbReference type="InterPro" id="IPR013024">
    <property type="entry name" value="GGCT-like"/>
</dbReference>
<feature type="short sequence motif" description="Nudix box" evidence="6">
    <location>
        <begin position="263"/>
        <end position="285"/>
    </location>
</feature>
<dbReference type="PANTHER" id="PTHR31544">
    <property type="entry name" value="AIG2-LIKE PROTEIN D"/>
    <property type="match status" value="1"/>
</dbReference>
<evidence type="ECO:0000256" key="5">
    <source>
        <dbReference type="PIRSR" id="PIRSR604385-2"/>
    </source>
</evidence>
<keyword evidence="5" id="KW-0460">Magnesium</keyword>
<dbReference type="CDD" id="cd24155">
    <property type="entry name" value="NUDIX_ADPRase"/>
    <property type="match status" value="1"/>
</dbReference>
<gene>
    <name evidence="8" type="ORF">SAMN04488045_1862</name>
</gene>
<dbReference type="SUPFAM" id="SSF110857">
    <property type="entry name" value="Gamma-glutamyl cyclotransferase-like"/>
    <property type="match status" value="1"/>
</dbReference>
<dbReference type="InterPro" id="IPR045038">
    <property type="entry name" value="AIG2-like"/>
</dbReference>